<dbReference type="AlphaFoldDB" id="A0A5J4ULU3"/>
<feature type="non-terminal residue" evidence="2">
    <location>
        <position position="1"/>
    </location>
</feature>
<gene>
    <name evidence="2" type="ORF">EZS28_032996</name>
</gene>
<name>A0A5J4ULU3_9EUKA</name>
<proteinExistence type="predicted"/>
<reference evidence="2 3" key="1">
    <citation type="submission" date="2019-03" db="EMBL/GenBank/DDBJ databases">
        <title>Single cell metagenomics reveals metabolic interactions within the superorganism composed of flagellate Streblomastix strix and complex community of Bacteroidetes bacteria on its surface.</title>
        <authorList>
            <person name="Treitli S.C."/>
            <person name="Kolisko M."/>
            <person name="Husnik F."/>
            <person name="Keeling P."/>
            <person name="Hampl V."/>
        </authorList>
    </citation>
    <scope>NUCLEOTIDE SEQUENCE [LARGE SCALE GENOMIC DNA]</scope>
    <source>
        <strain evidence="2">ST1C</strain>
    </source>
</reference>
<organism evidence="2 3">
    <name type="scientific">Streblomastix strix</name>
    <dbReference type="NCBI Taxonomy" id="222440"/>
    <lineage>
        <taxon>Eukaryota</taxon>
        <taxon>Metamonada</taxon>
        <taxon>Preaxostyla</taxon>
        <taxon>Oxymonadida</taxon>
        <taxon>Streblomastigidae</taxon>
        <taxon>Streblomastix</taxon>
    </lineage>
</organism>
<feature type="region of interest" description="Disordered" evidence="1">
    <location>
        <begin position="91"/>
        <end position="200"/>
    </location>
</feature>
<feature type="compositionally biased region" description="Low complexity" evidence="1">
    <location>
        <begin position="136"/>
        <end position="156"/>
    </location>
</feature>
<evidence type="ECO:0000313" key="3">
    <source>
        <dbReference type="Proteomes" id="UP000324800"/>
    </source>
</evidence>
<evidence type="ECO:0000313" key="2">
    <source>
        <dbReference type="EMBL" id="KAA6371479.1"/>
    </source>
</evidence>
<accession>A0A5J4ULU3</accession>
<evidence type="ECO:0000256" key="1">
    <source>
        <dbReference type="SAM" id="MobiDB-lite"/>
    </source>
</evidence>
<dbReference type="EMBL" id="SNRW01014419">
    <property type="protein sequence ID" value="KAA6371479.1"/>
    <property type="molecule type" value="Genomic_DNA"/>
</dbReference>
<feature type="compositionally biased region" description="Acidic residues" evidence="1">
    <location>
        <begin position="46"/>
        <end position="55"/>
    </location>
</feature>
<sequence>TAGQRTGLQSSSGAQNPGLNTGLKLKETGSIQASNREKTEHQINEGYEDNAEVEEVEQTNEAALIQNKDYRGNVISKPQIQEILGIQPQNNQDLNALSQMDKDNTGPAPVGAQEKPKKKKGSRKTKIESLNVSNESSQRSNAQTQTQTTSTVPKSKIAPKKKAGKKPIQVTPNQKSLTTTQKRSRVPDRAGILQSREDQR</sequence>
<feature type="compositionally biased region" description="Polar residues" evidence="1">
    <location>
        <begin position="1"/>
        <end position="19"/>
    </location>
</feature>
<protein>
    <submittedName>
        <fullName evidence="2">Uncharacterized protein</fullName>
    </submittedName>
</protein>
<feature type="compositionally biased region" description="Polar residues" evidence="1">
    <location>
        <begin position="170"/>
        <end position="181"/>
    </location>
</feature>
<comment type="caution">
    <text evidence="2">The sequence shown here is derived from an EMBL/GenBank/DDBJ whole genome shotgun (WGS) entry which is preliminary data.</text>
</comment>
<dbReference type="Proteomes" id="UP000324800">
    <property type="component" value="Unassembled WGS sequence"/>
</dbReference>
<feature type="region of interest" description="Disordered" evidence="1">
    <location>
        <begin position="1"/>
        <end position="55"/>
    </location>
</feature>